<proteinExistence type="predicted"/>
<keyword evidence="8" id="KW-1185">Reference proteome</keyword>
<dbReference type="EMBL" id="KZ451982">
    <property type="protein sequence ID" value="PKA54581.1"/>
    <property type="molecule type" value="Genomic_DNA"/>
</dbReference>
<dbReference type="Gene3D" id="3.30.200.20">
    <property type="entry name" value="Phosphorylase Kinase, domain 1"/>
    <property type="match status" value="1"/>
</dbReference>
<dbReference type="PANTHER" id="PTHR45974">
    <property type="entry name" value="RECEPTOR-LIKE PROTEIN 55"/>
    <property type="match status" value="1"/>
</dbReference>
<evidence type="ECO:0000256" key="1">
    <source>
        <dbReference type="ARBA" id="ARBA00004370"/>
    </source>
</evidence>
<gene>
    <name evidence="7" type="ORF">AXF42_Ash000416</name>
</gene>
<sequence>MDGGSKASYQISCSRMMKQPPLFFQSLSLSASMAPGVHLHVFLLSFLLHLAANSAFTNPQDAAALTAIANQWQNTPSNWIDNDPCAGWVGISCSNSRIVSIILVGCSFSGEIPAEIGSLEQLVFLEKEEGWKQRKKKEGKREVEECFTGTIPATIGKLSNLYWLDLADNKLTGSIPVSDGNVPEYWKTHELAGKFHKLCSVFHHCRQSGNPICDQSGADFPYCRLSQDSPPPYSNSEQNCVSKSCPSDQDLSPNCNCAYPFTGTLYFRAPSFSDLGNSTIYEILERKLESLFLEQNIPVDSVGIQNPLFDSSNYLRMTLQVFPSGKIHFDQSDISSIGFILSNQTFKPPKMFGPYYFVAQQYENFLGSGVLSATSATAPQLKGARWFSFDELKKCTNNFSQANEIGIGGYGKGYLDPEYFMTQILTEKSDVYSFGVLLLEIITGRRPIEKGRYVVREIKLAMDRTKDLYGLHELLDPALGLGTSLIGLERFVDLALHCVEESGDDRPAMSEAVKELESIMQKAGVNPTADSASSSLSYEGTGGRHHHPYGHEDFQYSGGPPSSNIEPKISFQERWKNKFGYSKNTLRTIGCGSMFCRRCMRTCFDCKTAF</sequence>
<dbReference type="Pfam" id="PF07714">
    <property type="entry name" value="PK_Tyr_Ser-Thr"/>
    <property type="match status" value="1"/>
</dbReference>
<name>A0A2I0AGA3_9ASPA</name>
<reference evidence="7 8" key="1">
    <citation type="journal article" date="2017" name="Nature">
        <title>The Apostasia genome and the evolution of orchids.</title>
        <authorList>
            <person name="Zhang G.Q."/>
            <person name="Liu K.W."/>
            <person name="Li Z."/>
            <person name="Lohaus R."/>
            <person name="Hsiao Y.Y."/>
            <person name="Niu S.C."/>
            <person name="Wang J.Y."/>
            <person name="Lin Y.C."/>
            <person name="Xu Q."/>
            <person name="Chen L.J."/>
            <person name="Yoshida K."/>
            <person name="Fujiwara S."/>
            <person name="Wang Z.W."/>
            <person name="Zhang Y.Q."/>
            <person name="Mitsuda N."/>
            <person name="Wang M."/>
            <person name="Liu G.H."/>
            <person name="Pecoraro L."/>
            <person name="Huang H.X."/>
            <person name="Xiao X.J."/>
            <person name="Lin M."/>
            <person name="Wu X.Y."/>
            <person name="Wu W.L."/>
            <person name="Chen Y.Y."/>
            <person name="Chang S.B."/>
            <person name="Sakamoto S."/>
            <person name="Ohme-Takagi M."/>
            <person name="Yagi M."/>
            <person name="Zeng S.J."/>
            <person name="Shen C.Y."/>
            <person name="Yeh C.M."/>
            <person name="Luo Y.B."/>
            <person name="Tsai W.C."/>
            <person name="Van de Peer Y."/>
            <person name="Liu Z.J."/>
        </authorList>
    </citation>
    <scope>NUCLEOTIDE SEQUENCE [LARGE SCALE GENOMIC DNA]</scope>
    <source>
        <strain evidence="8">cv. Shenzhen</strain>
        <tissue evidence="7">Stem</tissue>
    </source>
</reference>
<keyword evidence="3" id="KW-0677">Repeat</keyword>
<dbReference type="STRING" id="1088818.A0A2I0AGA3"/>
<evidence type="ECO:0000256" key="4">
    <source>
        <dbReference type="ARBA" id="ARBA00023136"/>
    </source>
</evidence>
<protein>
    <submittedName>
        <fullName evidence="7">Putative leucine-rich repeat receptor-like protein kinase</fullName>
    </submittedName>
</protein>
<feature type="domain" description="Serine-threonine/tyrosine-protein kinase catalytic" evidence="6">
    <location>
        <begin position="414"/>
        <end position="513"/>
    </location>
</feature>
<evidence type="ECO:0000313" key="8">
    <source>
        <dbReference type="Proteomes" id="UP000236161"/>
    </source>
</evidence>
<keyword evidence="7" id="KW-0808">Transferase</keyword>
<dbReference type="OrthoDB" id="680029at2759"/>
<dbReference type="SUPFAM" id="SSF56112">
    <property type="entry name" value="Protein kinase-like (PK-like)"/>
    <property type="match status" value="1"/>
</dbReference>
<dbReference type="GO" id="GO:0016020">
    <property type="term" value="C:membrane"/>
    <property type="evidence" value="ECO:0007669"/>
    <property type="project" value="UniProtKB-SubCell"/>
</dbReference>
<dbReference type="InterPro" id="IPR001245">
    <property type="entry name" value="Ser-Thr/Tyr_kinase_cat_dom"/>
</dbReference>
<dbReference type="InterPro" id="IPR011009">
    <property type="entry name" value="Kinase-like_dom_sf"/>
</dbReference>
<dbReference type="Gene3D" id="3.80.10.10">
    <property type="entry name" value="Ribonuclease Inhibitor"/>
    <property type="match status" value="1"/>
</dbReference>
<keyword evidence="7" id="KW-0418">Kinase</keyword>
<keyword evidence="4" id="KW-0472">Membrane</keyword>
<dbReference type="GO" id="GO:0004672">
    <property type="term" value="F:protein kinase activity"/>
    <property type="evidence" value="ECO:0007669"/>
    <property type="project" value="InterPro"/>
</dbReference>
<evidence type="ECO:0000256" key="2">
    <source>
        <dbReference type="ARBA" id="ARBA00022729"/>
    </source>
</evidence>
<keyword evidence="7" id="KW-0675">Receptor</keyword>
<keyword evidence="5" id="KW-0325">Glycoprotein</keyword>
<keyword evidence="2" id="KW-0732">Signal</keyword>
<accession>A0A2I0AGA3</accession>
<comment type="subcellular location">
    <subcellularLocation>
        <location evidence="1">Membrane</location>
    </subcellularLocation>
</comment>
<evidence type="ECO:0000256" key="5">
    <source>
        <dbReference type="ARBA" id="ARBA00023180"/>
    </source>
</evidence>
<evidence type="ECO:0000313" key="7">
    <source>
        <dbReference type="EMBL" id="PKA54581.1"/>
    </source>
</evidence>
<evidence type="ECO:0000259" key="6">
    <source>
        <dbReference type="Pfam" id="PF07714"/>
    </source>
</evidence>
<organism evidence="7 8">
    <name type="scientific">Apostasia shenzhenica</name>
    <dbReference type="NCBI Taxonomy" id="1088818"/>
    <lineage>
        <taxon>Eukaryota</taxon>
        <taxon>Viridiplantae</taxon>
        <taxon>Streptophyta</taxon>
        <taxon>Embryophyta</taxon>
        <taxon>Tracheophyta</taxon>
        <taxon>Spermatophyta</taxon>
        <taxon>Magnoliopsida</taxon>
        <taxon>Liliopsida</taxon>
        <taxon>Asparagales</taxon>
        <taxon>Orchidaceae</taxon>
        <taxon>Apostasioideae</taxon>
        <taxon>Apostasia</taxon>
    </lineage>
</organism>
<dbReference type="InterPro" id="IPR032675">
    <property type="entry name" value="LRR_dom_sf"/>
</dbReference>
<dbReference type="Gene3D" id="1.10.510.10">
    <property type="entry name" value="Transferase(Phosphotransferase) domain 1"/>
    <property type="match status" value="1"/>
</dbReference>
<dbReference type="PANTHER" id="PTHR45974:SF266">
    <property type="entry name" value="LEUCINE-RICH REPEAT RECEPTOR PROTEIN KINASE HPCA1"/>
    <property type="match status" value="1"/>
</dbReference>
<dbReference type="SUPFAM" id="SSF52058">
    <property type="entry name" value="L domain-like"/>
    <property type="match status" value="1"/>
</dbReference>
<dbReference type="Proteomes" id="UP000236161">
    <property type="component" value="Unassembled WGS sequence"/>
</dbReference>
<evidence type="ECO:0000256" key="3">
    <source>
        <dbReference type="ARBA" id="ARBA00022737"/>
    </source>
</evidence>
<dbReference type="AlphaFoldDB" id="A0A2I0AGA3"/>